<dbReference type="Gene3D" id="3.20.20.105">
    <property type="entry name" value="Queuine tRNA-ribosyltransferase-like"/>
    <property type="match status" value="1"/>
</dbReference>
<comment type="cofactor">
    <cofactor evidence="5">
        <name>Zn(2+)</name>
        <dbReference type="ChEBI" id="CHEBI:29105"/>
    </cofactor>
    <text evidence="5">Binds 1 zinc ion per subunit.</text>
</comment>
<dbReference type="GO" id="GO:0008479">
    <property type="term" value="F:tRNA-guanosine(34) queuine transglycosylase activity"/>
    <property type="evidence" value="ECO:0007669"/>
    <property type="project" value="UniProtKB-UniRule"/>
</dbReference>
<feature type="binding site" evidence="5">
    <location>
        <position position="455"/>
    </location>
    <ligand>
        <name>Zn(2+)</name>
        <dbReference type="ChEBI" id="CHEBI:29105"/>
    </ligand>
</feature>
<dbReference type="PANTHER" id="PTHR46064">
    <property type="entry name" value="QUEUINE TRNA-RIBOSYLTRANSFERASE ACCESSORY SUBUNIT 2"/>
    <property type="match status" value="1"/>
</dbReference>
<evidence type="ECO:0000256" key="3">
    <source>
        <dbReference type="ARBA" id="ARBA00022723"/>
    </source>
</evidence>
<keyword evidence="9" id="KW-1185">Reference proteome</keyword>
<comment type="function">
    <text evidence="5">Non-catalytic subunit of the queuine tRNA-ribosyltransferase (TGT) that catalyzes the base-exchange of a guanine (G) residue with queuine (Q) at position 34 (anticodon wobble position) in tRNAs with GU(N) anticodons (tRNA-Asp, -Asn, -His and -Tyr), resulting in the hypermodified nucleoside queuosine (7-(((4,5-cis-dihydroxy-2-cyclopenten-1-yl)amino)methyl)-7-deazaguanosine).</text>
</comment>
<feature type="domain" description="tRNA-guanine(15) transglycosylase-like" evidence="7">
    <location>
        <begin position="405"/>
        <end position="486"/>
    </location>
</feature>
<evidence type="ECO:0000256" key="1">
    <source>
        <dbReference type="ARBA" id="ARBA00022490"/>
    </source>
</evidence>
<dbReference type="Proteomes" id="UP001163046">
    <property type="component" value="Unassembled WGS sequence"/>
</dbReference>
<organism evidence="8 9">
    <name type="scientific">Desmophyllum pertusum</name>
    <dbReference type="NCBI Taxonomy" id="174260"/>
    <lineage>
        <taxon>Eukaryota</taxon>
        <taxon>Metazoa</taxon>
        <taxon>Cnidaria</taxon>
        <taxon>Anthozoa</taxon>
        <taxon>Hexacorallia</taxon>
        <taxon>Scleractinia</taxon>
        <taxon>Caryophylliina</taxon>
        <taxon>Caryophylliidae</taxon>
        <taxon>Desmophyllum</taxon>
    </lineage>
</organism>
<name>A0A9W9YH65_9CNID</name>
<keyword evidence="8" id="KW-0808">Transferase</keyword>
<dbReference type="InterPro" id="IPR036511">
    <property type="entry name" value="TGT-like_sf"/>
</dbReference>
<dbReference type="SUPFAM" id="SSF51713">
    <property type="entry name" value="tRNA-guanine transglycosylase"/>
    <property type="match status" value="1"/>
</dbReference>
<dbReference type="AlphaFoldDB" id="A0A9W9YH65"/>
<evidence type="ECO:0000313" key="8">
    <source>
        <dbReference type="EMBL" id="KAJ7339539.1"/>
    </source>
</evidence>
<keyword evidence="2 5" id="KW-0819">tRNA processing</keyword>
<dbReference type="InterPro" id="IPR050852">
    <property type="entry name" value="Queuine_tRNA-ribosyltrfase"/>
</dbReference>
<dbReference type="EMBL" id="MU827779">
    <property type="protein sequence ID" value="KAJ7339539.1"/>
    <property type="molecule type" value="Genomic_DNA"/>
</dbReference>
<evidence type="ECO:0000256" key="6">
    <source>
        <dbReference type="SAM" id="MobiDB-lite"/>
    </source>
</evidence>
<reference evidence="8" key="1">
    <citation type="submission" date="2023-01" db="EMBL/GenBank/DDBJ databases">
        <title>Genome assembly of the deep-sea coral Lophelia pertusa.</title>
        <authorList>
            <person name="Herrera S."/>
            <person name="Cordes E."/>
        </authorList>
    </citation>
    <scope>NUCLEOTIDE SEQUENCE</scope>
    <source>
        <strain evidence="8">USNM1676648</strain>
        <tissue evidence="8">Polyp</tissue>
    </source>
</reference>
<dbReference type="OrthoDB" id="27601at2759"/>
<evidence type="ECO:0000313" key="9">
    <source>
        <dbReference type="Proteomes" id="UP001163046"/>
    </source>
</evidence>
<evidence type="ECO:0000259" key="7">
    <source>
        <dbReference type="Pfam" id="PF01702"/>
    </source>
</evidence>
<dbReference type="GO" id="GO:0006400">
    <property type="term" value="P:tRNA modification"/>
    <property type="evidence" value="ECO:0007669"/>
    <property type="project" value="InterPro"/>
</dbReference>
<feature type="binding site" evidence="5">
    <location>
        <position position="424"/>
    </location>
    <ligand>
        <name>Zn(2+)</name>
        <dbReference type="ChEBI" id="CHEBI:29105"/>
    </ligand>
</feature>
<evidence type="ECO:0000256" key="2">
    <source>
        <dbReference type="ARBA" id="ARBA00022694"/>
    </source>
</evidence>
<dbReference type="NCBIfam" id="TIGR00449">
    <property type="entry name" value="tgt_general"/>
    <property type="match status" value="2"/>
</dbReference>
<dbReference type="InterPro" id="IPR028592">
    <property type="entry name" value="QTRTD1"/>
</dbReference>
<sequence length="497" mass="56032">MNFAVHKTICSCRVGVLRLENHEIQTPGCSLYSRGGAVPHLATDVLHSIGNLPSIVHLSLQTIIDQPGTKVINKSSYNGIKQFLGVEEFISYLSIQDPVQDIREGYNEEKTVSVWTPGGRKKIDVNQFITVLKAFKPNIAECLCDTIPASGQTEKRIRKSVDRTLNFLDKCIEEKEMSKDVTSCNLFGVIEGSHSEKERIRSAKDTSQRPVAGFVLEGFSSSASDWCKLLEKTVESLPDDKPRLIHGIGTPDEVVAAVACGIDIFDSSYPLTSSRRQTKVVFISSLRKVSVHTQPLSLVEQWLSRLVASMYTARLMRLEQQKLTTIKLKLPQTFHASSHTWYSAAERGCALDIKWSRKRFKPELTYSPSAPEALKGEQTSSDDSLNQLSNSTDKKEPMDKGTLYEINLNHSRYSSDFTPLVSSCTCYCCTNHTRAYIYHLLVTKEMLAKVLLMTHNLQEYFQFFSQIRLSIEEDKFQMLKEDFLANSFSLTERCLVP</sequence>
<dbReference type="Pfam" id="PF01702">
    <property type="entry name" value="TGT"/>
    <property type="match status" value="2"/>
</dbReference>
<keyword evidence="1 5" id="KW-0963">Cytoplasm</keyword>
<protein>
    <recommendedName>
        <fullName evidence="5">Queuine tRNA-ribosyltransferase accessory subunit 2</fullName>
    </recommendedName>
    <alternativeName>
        <fullName evidence="5">Queuine tRNA-ribosyltransferase domain-containing protein 1</fullName>
    </alternativeName>
</protein>
<comment type="caution">
    <text evidence="8">The sequence shown here is derived from an EMBL/GenBank/DDBJ whole genome shotgun (WGS) entry which is preliminary data.</text>
</comment>
<comment type="subunit">
    <text evidence="5">Heterodimer of a catalytic subunit and an accessory subunit.</text>
</comment>
<gene>
    <name evidence="8" type="primary">QTRTD1</name>
    <name evidence="8" type="ORF">OS493_005938</name>
</gene>
<feature type="binding site" evidence="5">
    <location>
        <position position="429"/>
    </location>
    <ligand>
        <name>Zn(2+)</name>
        <dbReference type="ChEBI" id="CHEBI:29105"/>
    </ligand>
</feature>
<evidence type="ECO:0000256" key="4">
    <source>
        <dbReference type="ARBA" id="ARBA00022833"/>
    </source>
</evidence>
<feature type="domain" description="tRNA-guanine(15) transglycosylase-like" evidence="7">
    <location>
        <begin position="12"/>
        <end position="279"/>
    </location>
</feature>
<proteinExistence type="inferred from homology"/>
<feature type="binding site" evidence="5">
    <location>
        <position position="426"/>
    </location>
    <ligand>
        <name>Zn(2+)</name>
        <dbReference type="ChEBI" id="CHEBI:29105"/>
    </ligand>
</feature>
<comment type="similarity">
    <text evidence="5">Belongs to the queuine tRNA-ribosyltransferase family. QTRT2 subfamily.</text>
</comment>
<keyword evidence="3 5" id="KW-0479">Metal-binding</keyword>
<keyword evidence="4 5" id="KW-0862">Zinc</keyword>
<dbReference type="PANTHER" id="PTHR46064:SF1">
    <property type="entry name" value="QUEUINE TRNA-RIBOSYLTRANSFERASE ACCESSORY SUBUNIT 2"/>
    <property type="match status" value="1"/>
</dbReference>
<comment type="subcellular location">
    <subcellularLocation>
        <location evidence="5">Cytoplasm</location>
    </subcellularLocation>
</comment>
<keyword evidence="8" id="KW-0328">Glycosyltransferase</keyword>
<dbReference type="InterPro" id="IPR002616">
    <property type="entry name" value="tRNA_ribo_trans-like"/>
</dbReference>
<dbReference type="GO" id="GO:0046872">
    <property type="term" value="F:metal ion binding"/>
    <property type="evidence" value="ECO:0007669"/>
    <property type="project" value="UniProtKB-KW"/>
</dbReference>
<dbReference type="HAMAP" id="MF_03043">
    <property type="entry name" value="QTRT2"/>
    <property type="match status" value="1"/>
</dbReference>
<feature type="region of interest" description="Disordered" evidence="6">
    <location>
        <begin position="367"/>
        <end position="398"/>
    </location>
</feature>
<accession>A0A9W9YH65</accession>
<dbReference type="GO" id="GO:0005737">
    <property type="term" value="C:cytoplasm"/>
    <property type="evidence" value="ECO:0007669"/>
    <property type="project" value="UniProtKB-SubCell"/>
</dbReference>
<evidence type="ECO:0000256" key="5">
    <source>
        <dbReference type="HAMAP-Rule" id="MF_03043"/>
    </source>
</evidence>
<feature type="compositionally biased region" description="Low complexity" evidence="6">
    <location>
        <begin position="378"/>
        <end position="391"/>
    </location>
</feature>